<protein>
    <recommendedName>
        <fullName evidence="3">Ankyrin repeat domain-containing protein</fullName>
    </recommendedName>
</protein>
<evidence type="ECO:0000313" key="2">
    <source>
        <dbReference type="Proteomes" id="UP000634476"/>
    </source>
</evidence>
<evidence type="ECO:0000313" key="1">
    <source>
        <dbReference type="EMBL" id="GIH99134.1"/>
    </source>
</evidence>
<dbReference type="EMBL" id="BOOK01000005">
    <property type="protein sequence ID" value="GIH99134.1"/>
    <property type="molecule type" value="Genomic_DNA"/>
</dbReference>
<evidence type="ECO:0008006" key="3">
    <source>
        <dbReference type="Google" id="ProtNLM"/>
    </source>
</evidence>
<organism evidence="1 2">
    <name type="scientific">Planobispora takensis</name>
    <dbReference type="NCBI Taxonomy" id="1367882"/>
    <lineage>
        <taxon>Bacteria</taxon>
        <taxon>Bacillati</taxon>
        <taxon>Actinomycetota</taxon>
        <taxon>Actinomycetes</taxon>
        <taxon>Streptosporangiales</taxon>
        <taxon>Streptosporangiaceae</taxon>
        <taxon>Planobispora</taxon>
    </lineage>
</organism>
<dbReference type="Proteomes" id="UP000634476">
    <property type="component" value="Unassembled WGS sequence"/>
</dbReference>
<keyword evidence="2" id="KW-1185">Reference proteome</keyword>
<dbReference type="InterPro" id="IPR045592">
    <property type="entry name" value="DUF6461"/>
</dbReference>
<dbReference type="SMART" id="SM00248">
    <property type="entry name" value="ANK"/>
    <property type="match status" value="2"/>
</dbReference>
<comment type="caution">
    <text evidence="1">The sequence shown here is derived from an EMBL/GenBank/DDBJ whole genome shotgun (WGS) entry which is preliminary data.</text>
</comment>
<dbReference type="InterPro" id="IPR002110">
    <property type="entry name" value="Ankyrin_rpt"/>
</dbReference>
<name>A0A8J3STM6_9ACTN</name>
<dbReference type="SUPFAM" id="SSF48403">
    <property type="entry name" value="Ankyrin repeat"/>
    <property type="match status" value="1"/>
</dbReference>
<proteinExistence type="predicted"/>
<dbReference type="Pfam" id="PF20062">
    <property type="entry name" value="DUF6461"/>
    <property type="match status" value="1"/>
</dbReference>
<dbReference type="Gene3D" id="1.25.40.20">
    <property type="entry name" value="Ankyrin repeat-containing domain"/>
    <property type="match status" value="1"/>
</dbReference>
<dbReference type="InterPro" id="IPR036770">
    <property type="entry name" value="Ankyrin_rpt-contain_sf"/>
</dbReference>
<dbReference type="RefSeq" id="WP_203873572.1">
    <property type="nucleotide sequence ID" value="NZ_BOOK01000005.1"/>
</dbReference>
<dbReference type="AlphaFoldDB" id="A0A8J3STM6"/>
<gene>
    <name evidence="1" type="ORF">Pta02_11430</name>
</gene>
<sequence>MVVNDGSGWSGIGWNDWTDLSLIRARLDAGADPNAGVHFHIRPLHAAAERGSPEVVAELARRVDDVDAEHEGRTALWEAVFSNRPDNARALVTAGADPWRPMMDGWSPGRLSLASPTPDLFTLPDGQAGLSAAETTAVAETRRLITAVEHLDDDGFSLACVAGITAAEAARRLEAVPIDDADVEEIMDDPFSDLDDSLAVIGITDVPGGCVVFQPYGYIASTPGVMRRLSVGTVCHGMFANPKSGNQGIVARDGDIEDSDTHPGGGDVVGDESAEEILTTYLCQDQAVAYCYAGAGLRSTDARSITGRPDMWLRLPERDWWS</sequence>
<dbReference type="Pfam" id="PF12796">
    <property type="entry name" value="Ank_2"/>
    <property type="match status" value="1"/>
</dbReference>
<accession>A0A8J3STM6</accession>
<reference evidence="1" key="1">
    <citation type="submission" date="2021-01" db="EMBL/GenBank/DDBJ databases">
        <title>Whole genome shotgun sequence of Planobispora takensis NBRC 109077.</title>
        <authorList>
            <person name="Komaki H."/>
            <person name="Tamura T."/>
        </authorList>
    </citation>
    <scope>NUCLEOTIDE SEQUENCE</scope>
    <source>
        <strain evidence="1">NBRC 109077</strain>
    </source>
</reference>